<dbReference type="SMART" id="SM00181">
    <property type="entry name" value="EGF"/>
    <property type="match status" value="3"/>
</dbReference>
<dbReference type="InterPro" id="IPR014853">
    <property type="entry name" value="VWF/SSPO/ZAN-like_Cys-rich_dom"/>
</dbReference>
<dbReference type="PROSITE" id="PS00022">
    <property type="entry name" value="EGF_1"/>
    <property type="match status" value="2"/>
</dbReference>
<evidence type="ECO:0000259" key="10">
    <source>
        <dbReference type="PROSITE" id="PS50279"/>
    </source>
</evidence>
<dbReference type="SMART" id="SM00214">
    <property type="entry name" value="VWC"/>
    <property type="match status" value="30"/>
</dbReference>
<keyword evidence="2" id="KW-0964">Secreted</keyword>
<feature type="domain" description="VWFC" evidence="9">
    <location>
        <begin position="2389"/>
        <end position="2451"/>
    </location>
</feature>
<dbReference type="SUPFAM" id="SSF57362">
    <property type="entry name" value="BPTI-like"/>
    <property type="match status" value="2"/>
</dbReference>
<feature type="domain" description="VWFC" evidence="9">
    <location>
        <begin position="1979"/>
        <end position="2037"/>
    </location>
</feature>
<dbReference type="CDD" id="cd00109">
    <property type="entry name" value="Kunitz-type"/>
    <property type="match status" value="2"/>
</dbReference>
<evidence type="ECO:0000313" key="13">
    <source>
        <dbReference type="Proteomes" id="UP000242188"/>
    </source>
</evidence>
<feature type="domain" description="VWFC" evidence="9">
    <location>
        <begin position="3419"/>
        <end position="3476"/>
    </location>
</feature>
<feature type="domain" description="VWFC" evidence="9">
    <location>
        <begin position="2990"/>
        <end position="3051"/>
    </location>
</feature>
<comment type="subcellular location">
    <subcellularLocation>
        <location evidence="1">Secreted</location>
    </subcellularLocation>
</comment>
<dbReference type="PROSITE" id="PS00280">
    <property type="entry name" value="BPTI_KUNITZ_1"/>
    <property type="match status" value="2"/>
</dbReference>
<feature type="domain" description="VWFC" evidence="9">
    <location>
        <begin position="2332"/>
        <end position="2389"/>
    </location>
</feature>
<evidence type="ECO:0000256" key="5">
    <source>
        <dbReference type="ARBA" id="ARBA00023157"/>
    </source>
</evidence>
<dbReference type="SMART" id="SM00131">
    <property type="entry name" value="KU"/>
    <property type="match status" value="2"/>
</dbReference>
<dbReference type="SUPFAM" id="SSF57196">
    <property type="entry name" value="EGF/Laminin"/>
    <property type="match status" value="2"/>
</dbReference>
<dbReference type="GO" id="GO:0005576">
    <property type="term" value="C:extracellular region"/>
    <property type="evidence" value="ECO:0007669"/>
    <property type="project" value="UniProtKB-SubCell"/>
</dbReference>
<dbReference type="PROSITE" id="PS50184">
    <property type="entry name" value="VWFC_2"/>
    <property type="match status" value="22"/>
</dbReference>
<proteinExistence type="predicted"/>
<comment type="caution">
    <text evidence="12">The sequence shown here is derived from an EMBL/GenBank/DDBJ whole genome shotgun (WGS) entry which is preliminary data.</text>
</comment>
<feature type="domain" description="VWFC" evidence="9">
    <location>
        <begin position="3242"/>
        <end position="3299"/>
    </location>
</feature>
<dbReference type="PROSITE" id="PS01208">
    <property type="entry name" value="VWFC_1"/>
    <property type="match status" value="11"/>
</dbReference>
<dbReference type="Pfam" id="PF00094">
    <property type="entry name" value="VWD"/>
    <property type="match status" value="1"/>
</dbReference>
<dbReference type="PANTHER" id="PTHR46698">
    <property type="entry name" value="CROSSVEINLESS 2"/>
    <property type="match status" value="1"/>
</dbReference>
<feature type="domain" description="VWFC" evidence="9">
    <location>
        <begin position="2451"/>
        <end position="2511"/>
    </location>
</feature>
<feature type="domain" description="VWFC" evidence="9">
    <location>
        <begin position="3299"/>
        <end position="3356"/>
    </location>
</feature>
<organism evidence="12 13">
    <name type="scientific">Mizuhopecten yessoensis</name>
    <name type="common">Japanese scallop</name>
    <name type="synonym">Patinopecten yessoensis</name>
    <dbReference type="NCBI Taxonomy" id="6573"/>
    <lineage>
        <taxon>Eukaryota</taxon>
        <taxon>Metazoa</taxon>
        <taxon>Spiralia</taxon>
        <taxon>Lophotrochozoa</taxon>
        <taxon>Mollusca</taxon>
        <taxon>Bivalvia</taxon>
        <taxon>Autobranchia</taxon>
        <taxon>Pteriomorphia</taxon>
        <taxon>Pectinida</taxon>
        <taxon>Pectinoidea</taxon>
        <taxon>Pectinidae</taxon>
        <taxon>Mizuhopecten</taxon>
    </lineage>
</organism>
<evidence type="ECO:0000256" key="6">
    <source>
        <dbReference type="PROSITE-ProRule" id="PRU00076"/>
    </source>
</evidence>
<dbReference type="SUPFAM" id="SSF57567">
    <property type="entry name" value="Serine protease inhibitors"/>
    <property type="match status" value="1"/>
</dbReference>
<dbReference type="InterPro" id="IPR052424">
    <property type="entry name" value="Kielin_Chordin-BMP_Reg"/>
</dbReference>
<feature type="disulfide bond" evidence="6">
    <location>
        <begin position="1075"/>
        <end position="1084"/>
    </location>
</feature>
<feature type="domain" description="BPTI/Kunitz inhibitor" evidence="10">
    <location>
        <begin position="1092"/>
        <end position="1142"/>
    </location>
</feature>
<dbReference type="InterPro" id="IPR020901">
    <property type="entry name" value="Prtase_inh_Kunz-CS"/>
</dbReference>
<dbReference type="SMART" id="SM00216">
    <property type="entry name" value="VWD"/>
    <property type="match status" value="1"/>
</dbReference>
<dbReference type="PROSITE" id="PS01186">
    <property type="entry name" value="EGF_2"/>
    <property type="match status" value="2"/>
</dbReference>
<gene>
    <name evidence="12" type="ORF">KP79_PYT07777</name>
</gene>
<evidence type="ECO:0000256" key="4">
    <source>
        <dbReference type="ARBA" id="ARBA00022737"/>
    </source>
</evidence>
<dbReference type="Proteomes" id="UP000242188">
    <property type="component" value="Unassembled WGS sequence"/>
</dbReference>
<feature type="domain" description="VWFC" evidence="9">
    <location>
        <begin position="3476"/>
        <end position="3534"/>
    </location>
</feature>
<feature type="domain" description="VWFC" evidence="9">
    <location>
        <begin position="3363"/>
        <end position="3419"/>
    </location>
</feature>
<reference evidence="12 13" key="1">
    <citation type="journal article" date="2017" name="Nat. Ecol. Evol.">
        <title>Scallop genome provides insights into evolution of bilaterian karyotype and development.</title>
        <authorList>
            <person name="Wang S."/>
            <person name="Zhang J."/>
            <person name="Jiao W."/>
            <person name="Li J."/>
            <person name="Xun X."/>
            <person name="Sun Y."/>
            <person name="Guo X."/>
            <person name="Huan P."/>
            <person name="Dong B."/>
            <person name="Zhang L."/>
            <person name="Hu X."/>
            <person name="Sun X."/>
            <person name="Wang J."/>
            <person name="Zhao C."/>
            <person name="Wang Y."/>
            <person name="Wang D."/>
            <person name="Huang X."/>
            <person name="Wang R."/>
            <person name="Lv J."/>
            <person name="Li Y."/>
            <person name="Zhang Z."/>
            <person name="Liu B."/>
            <person name="Lu W."/>
            <person name="Hui Y."/>
            <person name="Liang J."/>
            <person name="Zhou Z."/>
            <person name="Hou R."/>
            <person name="Li X."/>
            <person name="Liu Y."/>
            <person name="Li H."/>
            <person name="Ning X."/>
            <person name="Lin Y."/>
            <person name="Zhao L."/>
            <person name="Xing Q."/>
            <person name="Dou J."/>
            <person name="Li Y."/>
            <person name="Mao J."/>
            <person name="Guo H."/>
            <person name="Dou H."/>
            <person name="Li T."/>
            <person name="Mu C."/>
            <person name="Jiang W."/>
            <person name="Fu Q."/>
            <person name="Fu X."/>
            <person name="Miao Y."/>
            <person name="Liu J."/>
            <person name="Yu Q."/>
            <person name="Li R."/>
            <person name="Liao H."/>
            <person name="Li X."/>
            <person name="Kong Y."/>
            <person name="Jiang Z."/>
            <person name="Chourrout D."/>
            <person name="Li R."/>
            <person name="Bao Z."/>
        </authorList>
    </citation>
    <scope>NUCLEOTIDE SEQUENCE [LARGE SCALE GENOMIC DNA]</scope>
    <source>
        <strain evidence="12 13">PY_sf001</strain>
    </source>
</reference>
<dbReference type="InterPro" id="IPR001007">
    <property type="entry name" value="VWF_dom"/>
</dbReference>
<dbReference type="GO" id="GO:0030513">
    <property type="term" value="P:positive regulation of BMP signaling pathway"/>
    <property type="evidence" value="ECO:0007669"/>
    <property type="project" value="TreeGrafter"/>
</dbReference>
<dbReference type="Pfam" id="PF23334">
    <property type="entry name" value="VWC2L_2nd"/>
    <property type="match status" value="7"/>
</dbReference>
<name>A0A210PY45_MIZYE</name>
<dbReference type="Gene3D" id="4.10.410.10">
    <property type="entry name" value="Pancreatic trypsin inhibitor Kunitz domain"/>
    <property type="match status" value="2"/>
</dbReference>
<dbReference type="InterPro" id="IPR002223">
    <property type="entry name" value="Kunitz_BPTI"/>
</dbReference>
<feature type="domain" description="VWFC" evidence="9">
    <location>
        <begin position="2640"/>
        <end position="2700"/>
    </location>
</feature>
<feature type="disulfide bond" evidence="6">
    <location>
        <begin position="350"/>
        <end position="359"/>
    </location>
</feature>
<dbReference type="PROSITE" id="PS51233">
    <property type="entry name" value="VWFD"/>
    <property type="match status" value="1"/>
</dbReference>
<dbReference type="SMART" id="SM00215">
    <property type="entry name" value="VWC_out"/>
    <property type="match status" value="12"/>
</dbReference>
<feature type="domain" description="VWFC" evidence="9">
    <location>
        <begin position="2092"/>
        <end position="2150"/>
    </location>
</feature>
<evidence type="ECO:0000259" key="11">
    <source>
        <dbReference type="PROSITE" id="PS51233"/>
    </source>
</evidence>
<dbReference type="Pfam" id="PF00264">
    <property type="entry name" value="Tyrosinase"/>
    <property type="match status" value="3"/>
</dbReference>
<dbReference type="Pfam" id="PF00093">
    <property type="entry name" value="VWC"/>
    <property type="match status" value="8"/>
</dbReference>
<evidence type="ECO:0000259" key="9">
    <source>
        <dbReference type="PROSITE" id="PS50184"/>
    </source>
</evidence>
<feature type="domain" description="VWFC" evidence="9">
    <location>
        <begin position="282"/>
        <end position="360"/>
    </location>
</feature>
<dbReference type="InterPro" id="IPR000742">
    <property type="entry name" value="EGF"/>
</dbReference>
<dbReference type="SMART" id="SM00832">
    <property type="entry name" value="C8"/>
    <property type="match status" value="1"/>
</dbReference>
<evidence type="ECO:0000313" key="12">
    <source>
        <dbReference type="EMBL" id="OWF41369.1"/>
    </source>
</evidence>
<evidence type="ECO:0000256" key="1">
    <source>
        <dbReference type="ARBA" id="ARBA00004613"/>
    </source>
</evidence>
<keyword evidence="4" id="KW-0677">Repeat</keyword>
<dbReference type="PROSITE" id="PS50026">
    <property type="entry name" value="EGF_3"/>
    <property type="match status" value="2"/>
</dbReference>
<evidence type="ECO:0000256" key="7">
    <source>
        <dbReference type="SAM" id="SignalP"/>
    </source>
</evidence>
<dbReference type="InterPro" id="IPR001881">
    <property type="entry name" value="EGF-like_Ca-bd_dom"/>
</dbReference>
<dbReference type="GO" id="GO:0004867">
    <property type="term" value="F:serine-type endopeptidase inhibitor activity"/>
    <property type="evidence" value="ECO:0007669"/>
    <property type="project" value="InterPro"/>
</dbReference>
<dbReference type="SUPFAM" id="SSF57603">
    <property type="entry name" value="FnI-like domain"/>
    <property type="match status" value="25"/>
</dbReference>
<evidence type="ECO:0000256" key="2">
    <source>
        <dbReference type="ARBA" id="ARBA00022525"/>
    </source>
</evidence>
<feature type="domain" description="VWFC" evidence="9">
    <location>
        <begin position="2151"/>
        <end position="2213"/>
    </location>
</feature>
<keyword evidence="13" id="KW-1185">Reference proteome</keyword>
<dbReference type="PROSITE" id="PS50279">
    <property type="entry name" value="BPTI_KUNITZ_2"/>
    <property type="match status" value="2"/>
</dbReference>
<dbReference type="GO" id="GO:0016491">
    <property type="term" value="F:oxidoreductase activity"/>
    <property type="evidence" value="ECO:0007669"/>
    <property type="project" value="InterPro"/>
</dbReference>
<dbReference type="SMART" id="SM00179">
    <property type="entry name" value="EGF_CA"/>
    <property type="match status" value="2"/>
</dbReference>
<dbReference type="InterPro" id="IPR002227">
    <property type="entry name" value="Tyrosinase_Cu-bd"/>
</dbReference>
<dbReference type="EMBL" id="NEDP02005405">
    <property type="protein sequence ID" value="OWF41369.1"/>
    <property type="molecule type" value="Genomic_DNA"/>
</dbReference>
<feature type="domain" description="VWFC" evidence="9">
    <location>
        <begin position="3661"/>
        <end position="3725"/>
    </location>
</feature>
<comment type="caution">
    <text evidence="6">Lacks conserved residue(s) required for the propagation of feature annotation.</text>
</comment>
<dbReference type="Gene3D" id="6.20.200.20">
    <property type="match status" value="14"/>
</dbReference>
<accession>A0A210PY45</accession>
<feature type="domain" description="VWFC" evidence="9">
    <location>
        <begin position="3534"/>
        <end position="3597"/>
    </location>
</feature>
<dbReference type="InterPro" id="IPR036084">
    <property type="entry name" value="Ser_inhib-like_sf"/>
</dbReference>
<evidence type="ECO:0000256" key="3">
    <source>
        <dbReference type="ARBA" id="ARBA00022729"/>
    </source>
</evidence>
<feature type="domain" description="VWFC" evidence="9">
    <location>
        <begin position="2571"/>
        <end position="2630"/>
    </location>
</feature>
<feature type="domain" description="EGF-like" evidence="8">
    <location>
        <begin position="1044"/>
        <end position="1085"/>
    </location>
</feature>
<dbReference type="CDD" id="cd19941">
    <property type="entry name" value="TIL"/>
    <property type="match status" value="1"/>
</dbReference>
<feature type="domain" description="VWFD" evidence="11">
    <location>
        <begin position="3794"/>
        <end position="3969"/>
    </location>
</feature>
<dbReference type="PANTHER" id="PTHR46698:SF6">
    <property type="entry name" value="KIELIN_CHORDIN-LIKE PROTEIN"/>
    <property type="match status" value="1"/>
</dbReference>
<dbReference type="InterPro" id="IPR036880">
    <property type="entry name" value="Kunitz_BPTI_sf"/>
</dbReference>
<feature type="domain" description="VWFC" evidence="9">
    <location>
        <begin position="3730"/>
        <end position="3790"/>
    </location>
</feature>
<feature type="domain" description="VWFC" evidence="9">
    <location>
        <begin position="2508"/>
        <end position="2571"/>
    </location>
</feature>
<dbReference type="GO" id="GO:0005509">
    <property type="term" value="F:calcium ion binding"/>
    <property type="evidence" value="ECO:0007669"/>
    <property type="project" value="InterPro"/>
</dbReference>
<feature type="domain" description="BPTI/Kunitz inhibitor" evidence="10">
    <location>
        <begin position="366"/>
        <end position="418"/>
    </location>
</feature>
<dbReference type="Gene3D" id="2.10.70.10">
    <property type="entry name" value="Complement Module, domain 1"/>
    <property type="match status" value="7"/>
</dbReference>
<dbReference type="InterPro" id="IPR001846">
    <property type="entry name" value="VWF_type-D"/>
</dbReference>
<dbReference type="PROSITE" id="PS00498">
    <property type="entry name" value="TYROSINASE_2"/>
    <property type="match status" value="1"/>
</dbReference>
<evidence type="ECO:0000259" key="8">
    <source>
        <dbReference type="PROSITE" id="PS50026"/>
    </source>
</evidence>
<keyword evidence="6" id="KW-0245">EGF-like domain</keyword>
<feature type="domain" description="EGF-like" evidence="8">
    <location>
        <begin position="324"/>
        <end position="360"/>
    </location>
</feature>
<feature type="domain" description="VWFC" evidence="9">
    <location>
        <begin position="1920"/>
        <end position="1978"/>
    </location>
</feature>
<keyword evidence="3 7" id="KW-0732">Signal</keyword>
<sequence length="4136" mass="460974">MIPRGKMISVTWKILLISLVLACHVEAGGGKKRPSKKEMDFVRLIRKVKDSPGVEKLTPKGFKLTDKWDPKILKSKAVRKFWRKYRGDLSYYISGQSDQGLKSVPLLSIYHHKKLLPILEVSINMKSRKFIVRYQGKVSFQRKEVELSAPVMKFFSVLLHVNQTSLVLRHGCEAEHVIQLSQPMMKIPSTAKVSLSDPRKSQKFTGLLFDAKLFAYITRKPRTCTQYQAMQRDESITSKDKASAKYRYGDEPDIQEIVNNLEIENMYLKEALKSLDQCVCYPQCIVDGVVYDDGDTWQQNFCTICVCEKGQPSCSPRLDMANCTAPCTDSPCKNQGSCVDVGMDGYHCDCMAPFDGPTCEVRQNPCVWPLEMGCCDGNNTVIRYFYDRFTEDCLPFNYSGCGGNVNNYETIEQCRSVAMTGACCFRRFKTDVDALIEGEQGEESKCEILSIGDCRSLHGDERLGYQLEVTAFAPGQLCEEVNCLMPSDKCMYDGQTYSPGDKIPQGCQDCMCEADGQWTCSCKVVSERKEIRDMTREELVKFYSAIQQLRLTGPGNEWEKLRDLYMTHSMQANGGHFYLPWHRIFLRRLEQKLQRIDCSITLPYFDFTTDAGRFADAIIWQPNYFGGNGEVDSCVPDHSFGQPGSWRPCIMRKFDMSVPIPSLADLSIAISSENFLGMSMFLETFLSYVHRYIGGDMLTTGAPYDPIFYSVHAFVDMLYWQWQQKGNNKNMFPGGYGNIPMVPFNIPARSVLDLEAEVCVTYALPSKGNPCNVTMNPGPELGRQPDRGDIPAVTVDLNLPGYEAGFDRRGFSQDGYGKDGFNRDNYDREGFNRCGYNRFGVNREGYTKYGYDVEGFNRNNEEDTTGHYHTNGYNDFCLNRRGLTRDGYDKHGFTVGGIDANECSYYYKGPFATAQSLKIWDILSLQGQGFLKTFPRMCPPLDPVPISWAEQFWITQIKDVSALAPSPIPNTERTLSATDARFCFDTQSFLTPCTCETTVASCVTNPCLMASCPSWPEATCRINFCTECRDVWFYDDQIVDCHGERDFCEPNPCQNGGSCVPSIWPTEPQLITCTCPPGWDGHLCQFPALDVCSLPINTGSLCGQESRWYYNPKSRACEEFVYMGCGGNANNFPTLEACRGRCSIGACCHRLPNFKNRNIGYGIQGYDRYGFNIKGFNRRGEPRTRNNSFYNGNDLYNSKGYDWQGFDHFGYNKEGFDRFGYDRNGLDQEGFNLLGYSDIGDYDGNIDYNEEGYDSEGYDRAGMNCQGHSRRGLNSQGVTVAYLYSCRSASLDQCQNLEKVKGQEVIKFVPGQRCETTQCEKSCGCSHGNMTYGFGEKFRRGCQTCTCLPSGSVICDCVNVRQRKEIRDMTREEMEKFQAAIKHLAMETGHPSRWFSLARMYADHRPQAVGGEHFLPWLRYFLQFVEQELQEIDCSLTIPYFDWTVDVGDMRKSIIWAANMFGGNGETLEGCVRNHPFKDYHPPFWAPCLRRQFNTKISLPDAVDVELLMRRQRYESFRLQLEVMSNQFQAWVGGHMQTELAPYDPLFFSHMAFIDRLWSEWQKRGGNGYFNYPQKLRYISMVPFDVTPDDVMASEGQMCVAYLPLSEGALCNTSVPLFGYDSEGYDRHGYDREGYDRDGFNKRAMDRGGNPDMRGIFSTLGLDRHGYKRNGYDAIDFDRYGFYYDMYNLDGVDSAGYDRDGYDRYGFNRNGMTPYGFLGNGTWTQGERLDLFDRFGYNRYGYSSNGLDRNGYDVFGFDSVGFDKRMCNNFYLGPAYVIIKRWSDVELGKLDDLSLQIITRICPVVTMLPSWVYSSSWFVRGNQVAQIEAIQNRQQTDYTPRTSSVLENKLWLPVPSDHRLCFVTNYYNTCPFGQLPVSCPDTCGDRQCPGIVDAVCRTNNCGHCHQEWYNGVTGNIIECSGCVDENGKERPEGSTWAPSVCRVCTCQQGLQNCAETICTEPTCTHPIQIPGQCCKSCGGGCDYNGDIYSNGEVFEESECNTCQCSYGSVECRRKPCQLTPGCRSSSLLPGDCCPTCMDCGSHGNGSRWRERDSPCVEHTCLNGVSNQRRIQCEETNCQHPYTPAGDCCPVCVACFYQGRIIQDGELFTPNLCTSCLCKHGNVDCIDEQCPRPQCSMPITAPGECCPTICNSPCNYDDKRYRHGDVFSASYDPCLNCSCDNSIVRCVPMRCDTQTLPCQNPVRVGSGCCDLRCPECVDEGKRYENRDVWVSSSDPCRVNQCREGRIITRTRQTCNRTCTHGTIRRNECCSSCTDCLYDGETYSDGQSFMMPGDSLQRCACTAGNVNCRLIGPCPPIRCSVTETPPGAVCPICKGCSYNGQVYQHGDTVSASRCTILRCQEGQVLSERVQCAPPPCLNPAEVDGQCCPVCKECSFEGRNYGEGSTFPNPSKPCETCHCQRGEVRCRKTSVDTCPPVTCRYPETRPGDCCPSCGGCHYLNRHFQSGQKFVPPGGDACRVCVCEAGTVNCTRMECSPVSCPNPVRPAGRCCPVCPINCNVLGTRYREGQSFGDTMDPCTRCTCWGGRITCQSHACPSTGCTDPARRTGQCCPSCSQCEYNNRLIRNGQVYVDPAEPCKECRCTDGSITNVTVPCPPVTCDRPVTLPGRCCPVCEDNIPGPTPDITCEVGDVTYLSGATMPHPSDKCQECVCRQGRVDDCRQKSCAQSRCNSPVFTQEECCPQCTDCNFEGLIHKSGRTFTHLLRRDQTCTCTRGNVMCECNQCQPLTCSNPAPANSTSCCPTCHNCLYGNQVRINGTQFPCGESCTTCLCVNGNIKSTPQSCSPVDCQHPVTDGCCQNCEQCSYQGRTYSDGQRFSDPRNDCNLCMCDRGTVTCQAKSCPAPTCSYPSNGLCCPECGNCMYPNSAGRLIRNGHRVPSQQDVCTEHLCRNGEIANLTKRCVGVSCQNPVTRNCCPECTDCLYRGMERRNGESFKNPEDGCSSCQCVNGNVRCSRKTCNPVDCNCPAVKGCCPVCGDCFYRNKFYADGQNFTDPNETCVKCECQQGNVRCARVSCPLLRCPENVQFYGSNRCCKQCPTPDHLVDCVYEDQRYTPGQTFPCGCDTCTCRRDGSLDRRRIDCPIALCNNPRTSDLCCPSCDSCELRHSTDLQRTLILPDGQQREDPGDTCTTIICEKGNIARVSRSCYVQCTHAIPPSLGKCCPECTDCIYRDSTGAEQIIRHTQTFSDPGYPCRDFSCLFGNVTQRQKMCDFVPCDNPTTDSCGCDVCDSCLYNGISYTDGEIFNHLFDSCQECECKKGTVECQSVQCVDSCTHPADVTDCCPSCTNCYYDGSIRTNSMNFVSSDCKQCVCVNGNVNCQNLVCPPLTCTNPVQIQGDCCPICRDISPTVPVCTFLGERYEEGTAFKHPEDGCRTCTCRLGRVSCQDPVCDIRCEHPRPDTCCPVCDDCLFEGQLYPNTMSFQPDTCRNCRCDEGTVTCQERTCPDLGCAQTMKVPGQCCEVCSGCEHKGERYQDGQQWRMVANLCVTCSCTAGLITCMEMQCFNTCDNPVNVPGQCCPVCPSCRYNGLSYTDGQSFSPNGDPCDICTCESGGLKCHHESCPQIANCPVEQQLAAGPGQCCPTCSGFGTNCTRETVGVSLRPRATQDPCVVCECTASFHWMCTTQRCNPVACPPSVQRVQSGQCCPQCPACYDTREDRYYEEGTTWADNSDPCMVCRCQGGEISCVAVDCPRVFCLDDQVPLPSPGTCCPVCQNIDRAECVYQGNTYQTGDVWTIDECTTCNCLGGTVSCTTEQCDQETCGFDATLSRIPGQCCPVCQTSPATCLVYGDPHYQTFDGTSISFMGNCRYLMAADCENDDFIVEVQHDRRSAPLAVSWAQNFTVKLSGYKIDLLQDGIVMVNGRVIQPNYRQGSVFSVEIKDGTVFLNTQIGVKLVWNGASQAELSVPGSYKRKMCGLCGNFNGYPQDDMRTRSRQITNSPSIFGNSWKADDQTSDNCANADDIDPCKEVGYRGKRIAETKCAILNGPAFSRCHRTVSPEPFYAACRHDMCVCLDNDTCLCEVLSSYARECAKKGIRLAWRSGGLCEFSCDVSKGFVFDECGPVCARTCENFDQPTADLSSKCYKPCVASCQCPANKVLYNGRCVDSTSCPNINRAFSGTTNTRIP</sequence>
<dbReference type="STRING" id="6573.A0A210PY45"/>
<feature type="signal peptide" evidence="7">
    <location>
        <begin position="1"/>
        <end position="22"/>
    </location>
</feature>
<feature type="domain" description="VWFC" evidence="9">
    <location>
        <begin position="2213"/>
        <end position="2272"/>
    </location>
</feature>
<feature type="chain" id="PRO_5012148689" evidence="7">
    <location>
        <begin position="23"/>
        <end position="4136"/>
    </location>
</feature>
<dbReference type="SUPFAM" id="SSF48056">
    <property type="entry name" value="Di-copper centre-containing domain"/>
    <property type="match status" value="2"/>
</dbReference>
<dbReference type="InterPro" id="IPR008922">
    <property type="entry name" value="Di-copper_centre_dom_sf"/>
</dbReference>
<dbReference type="Gene3D" id="1.10.1280.10">
    <property type="entry name" value="Di-copper center containing domain from catechol oxidase"/>
    <property type="match status" value="2"/>
</dbReference>
<protein>
    <submittedName>
        <fullName evidence="12">Kielin/chordin-like protein</fullName>
    </submittedName>
</protein>
<keyword evidence="5 6" id="KW-1015">Disulfide bond</keyword>
<dbReference type="OrthoDB" id="6132182at2759"/>
<feature type="domain" description="VWFC" evidence="9">
    <location>
        <begin position="2816"/>
        <end position="2873"/>
    </location>
</feature>